<proteinExistence type="predicted"/>
<dbReference type="InParanoid" id="A0A165U1A0"/>
<protein>
    <submittedName>
        <fullName evidence="1">Uncharacterized protein</fullName>
    </submittedName>
</protein>
<sequence length="156" mass="17514">MPISGGRASESQVVRSRVKIACTLNCHSGSTNVKPLYHSLLRVAIETLYERNADSFHVTLLEAQDPSTYWQFYLFEGDEVETARARCYMKELQILSVLLCGKLKTVCATRICLLSSAVSNSTYLFLLEEGDEQCLSAVLRISQNETLSRKRLNTTV</sequence>
<name>A0A165U1A0_9AGAM</name>
<organism evidence="1 2">
    <name type="scientific">Neolentinus lepideus HHB14362 ss-1</name>
    <dbReference type="NCBI Taxonomy" id="1314782"/>
    <lineage>
        <taxon>Eukaryota</taxon>
        <taxon>Fungi</taxon>
        <taxon>Dikarya</taxon>
        <taxon>Basidiomycota</taxon>
        <taxon>Agaricomycotina</taxon>
        <taxon>Agaricomycetes</taxon>
        <taxon>Gloeophyllales</taxon>
        <taxon>Gloeophyllaceae</taxon>
        <taxon>Neolentinus</taxon>
    </lineage>
</organism>
<evidence type="ECO:0000313" key="2">
    <source>
        <dbReference type="Proteomes" id="UP000076761"/>
    </source>
</evidence>
<evidence type="ECO:0000313" key="1">
    <source>
        <dbReference type="EMBL" id="KZT27492.1"/>
    </source>
</evidence>
<gene>
    <name evidence="1" type="ORF">NEOLEDRAFT_1146346</name>
</gene>
<dbReference type="EMBL" id="KV425561">
    <property type="protein sequence ID" value="KZT27492.1"/>
    <property type="molecule type" value="Genomic_DNA"/>
</dbReference>
<reference evidence="1 2" key="1">
    <citation type="journal article" date="2016" name="Mol. Biol. Evol.">
        <title>Comparative Genomics of Early-Diverging Mushroom-Forming Fungi Provides Insights into the Origins of Lignocellulose Decay Capabilities.</title>
        <authorList>
            <person name="Nagy L.G."/>
            <person name="Riley R."/>
            <person name="Tritt A."/>
            <person name="Adam C."/>
            <person name="Daum C."/>
            <person name="Floudas D."/>
            <person name="Sun H."/>
            <person name="Yadav J.S."/>
            <person name="Pangilinan J."/>
            <person name="Larsson K.H."/>
            <person name="Matsuura K."/>
            <person name="Barry K."/>
            <person name="Labutti K."/>
            <person name="Kuo R."/>
            <person name="Ohm R.A."/>
            <person name="Bhattacharya S.S."/>
            <person name="Shirouzu T."/>
            <person name="Yoshinaga Y."/>
            <person name="Martin F.M."/>
            <person name="Grigoriev I.V."/>
            <person name="Hibbett D.S."/>
        </authorList>
    </citation>
    <scope>NUCLEOTIDE SEQUENCE [LARGE SCALE GENOMIC DNA]</scope>
    <source>
        <strain evidence="1 2">HHB14362 ss-1</strain>
    </source>
</reference>
<dbReference type="AlphaFoldDB" id="A0A165U1A0"/>
<dbReference type="Proteomes" id="UP000076761">
    <property type="component" value="Unassembled WGS sequence"/>
</dbReference>
<accession>A0A165U1A0</accession>
<keyword evidence="2" id="KW-1185">Reference proteome</keyword>